<organism evidence="3 5">
    <name type="scientific">Iodobacter fluviatilis</name>
    <dbReference type="NCBI Taxonomy" id="537"/>
    <lineage>
        <taxon>Bacteria</taxon>
        <taxon>Pseudomonadati</taxon>
        <taxon>Pseudomonadota</taxon>
        <taxon>Betaproteobacteria</taxon>
        <taxon>Neisseriales</taxon>
        <taxon>Chitinibacteraceae</taxon>
        <taxon>Iodobacter</taxon>
    </lineage>
</organism>
<reference evidence="3 5" key="1">
    <citation type="submission" date="2018-06" db="EMBL/GenBank/DDBJ databases">
        <authorList>
            <consortium name="Pathogen Informatics"/>
            <person name="Doyle S."/>
        </authorList>
    </citation>
    <scope>NUCLEOTIDE SEQUENCE [LARGE SCALE GENOMIC DNA]</scope>
    <source>
        <strain evidence="3 5">NCTC11159</strain>
    </source>
</reference>
<dbReference type="EMBL" id="UGHR01000001">
    <property type="protein sequence ID" value="STQ89455.1"/>
    <property type="molecule type" value="Genomic_DNA"/>
</dbReference>
<dbReference type="Pfam" id="PF11127">
    <property type="entry name" value="YgaP-like_TM"/>
    <property type="match status" value="1"/>
</dbReference>
<keyword evidence="6" id="KW-1185">Reference proteome</keyword>
<keyword evidence="1" id="KW-0472">Membrane</keyword>
<dbReference type="RefSeq" id="WP_115225901.1">
    <property type="nucleotide sequence ID" value="NZ_CAWOLO010000001.1"/>
</dbReference>
<dbReference type="EMBL" id="SMBT01000001">
    <property type="protein sequence ID" value="TCU90428.1"/>
    <property type="molecule type" value="Genomic_DNA"/>
</dbReference>
<dbReference type="Proteomes" id="UP000295794">
    <property type="component" value="Unassembled WGS sequence"/>
</dbReference>
<evidence type="ECO:0000256" key="1">
    <source>
        <dbReference type="SAM" id="Phobius"/>
    </source>
</evidence>
<evidence type="ECO:0000313" key="6">
    <source>
        <dbReference type="Proteomes" id="UP000295794"/>
    </source>
</evidence>
<evidence type="ECO:0000313" key="4">
    <source>
        <dbReference type="EMBL" id="TCU90428.1"/>
    </source>
</evidence>
<dbReference type="OrthoDB" id="9804804at2"/>
<sequence>MNVGGVDRILRIAAGLILIVLALLGQIGAWGFIGIVPLATGLFRFCPAYKLIGFNSCPLRKNSE</sequence>
<dbReference type="AlphaFoldDB" id="A0A377Q3W1"/>
<evidence type="ECO:0000259" key="2">
    <source>
        <dbReference type="Pfam" id="PF11127"/>
    </source>
</evidence>
<dbReference type="Proteomes" id="UP000255108">
    <property type="component" value="Unassembled WGS sequence"/>
</dbReference>
<reference evidence="4 6" key="2">
    <citation type="submission" date="2019-03" db="EMBL/GenBank/DDBJ databases">
        <title>Genomic Encyclopedia of Type Strains, Phase IV (KMG-IV): sequencing the most valuable type-strain genomes for metagenomic binning, comparative biology and taxonomic classification.</title>
        <authorList>
            <person name="Goeker M."/>
        </authorList>
    </citation>
    <scope>NUCLEOTIDE SEQUENCE [LARGE SCALE GENOMIC DNA]</scope>
    <source>
        <strain evidence="4 6">DSM 3764</strain>
    </source>
</reference>
<gene>
    <name evidence="4" type="ORF">EV682_101461</name>
    <name evidence="3" type="ORF">NCTC11159_00479</name>
</gene>
<proteinExistence type="predicted"/>
<feature type="transmembrane region" description="Helical" evidence="1">
    <location>
        <begin position="12"/>
        <end position="33"/>
    </location>
</feature>
<accession>A0A377Q3W1</accession>
<feature type="domain" description="Inner membrane protein YgaP-like transmembrane" evidence="2">
    <location>
        <begin position="1"/>
        <end position="59"/>
    </location>
</feature>
<protein>
    <submittedName>
        <fullName evidence="4">DUF2892 family protein</fullName>
    </submittedName>
    <submittedName>
        <fullName evidence="3">Protein of uncharacterized function (DUF2892)</fullName>
    </submittedName>
</protein>
<evidence type="ECO:0000313" key="5">
    <source>
        <dbReference type="Proteomes" id="UP000255108"/>
    </source>
</evidence>
<keyword evidence="1" id="KW-0812">Transmembrane</keyword>
<name>A0A377Q3W1_9NEIS</name>
<keyword evidence="1" id="KW-1133">Transmembrane helix</keyword>
<dbReference type="InterPro" id="IPR021309">
    <property type="entry name" value="YgaP-like_TM"/>
</dbReference>
<evidence type="ECO:0000313" key="3">
    <source>
        <dbReference type="EMBL" id="STQ89455.1"/>
    </source>
</evidence>